<dbReference type="Proteomes" id="UP000317835">
    <property type="component" value="Chromosome"/>
</dbReference>
<dbReference type="CDD" id="cd00082">
    <property type="entry name" value="HisKA"/>
    <property type="match status" value="1"/>
</dbReference>
<keyword evidence="13" id="KW-0411">Iron-sulfur</keyword>
<dbReference type="Pfam" id="PF02518">
    <property type="entry name" value="HATPase_c"/>
    <property type="match status" value="2"/>
</dbReference>
<dbReference type="GO" id="GO:0005737">
    <property type="term" value="C:cytoplasm"/>
    <property type="evidence" value="ECO:0007669"/>
    <property type="project" value="UniProtKB-SubCell"/>
</dbReference>
<dbReference type="Pfam" id="PF00512">
    <property type="entry name" value="HisKA"/>
    <property type="match status" value="1"/>
</dbReference>
<feature type="region of interest" description="Disordered" evidence="17">
    <location>
        <begin position="1"/>
        <end position="23"/>
    </location>
</feature>
<dbReference type="Pfam" id="PF13185">
    <property type="entry name" value="GAF_2"/>
    <property type="match status" value="1"/>
</dbReference>
<dbReference type="Pfam" id="PF08447">
    <property type="entry name" value="PAS_3"/>
    <property type="match status" value="1"/>
</dbReference>
<dbReference type="PROSITE" id="PS50110">
    <property type="entry name" value="RESPONSE_REGULATORY"/>
    <property type="match status" value="1"/>
</dbReference>
<feature type="domain" description="PAS" evidence="20">
    <location>
        <begin position="804"/>
        <end position="855"/>
    </location>
</feature>
<evidence type="ECO:0000259" key="19">
    <source>
        <dbReference type="PROSITE" id="PS50110"/>
    </source>
</evidence>
<reference evidence="22 23" key="1">
    <citation type="submission" date="2019-02" db="EMBL/GenBank/DDBJ databases">
        <title>Deep-cultivation of Planctomycetes and their phenomic and genomic characterization uncovers novel biology.</title>
        <authorList>
            <person name="Wiegand S."/>
            <person name="Jogler M."/>
            <person name="Boedeker C."/>
            <person name="Pinto D."/>
            <person name="Vollmers J."/>
            <person name="Rivas-Marin E."/>
            <person name="Kohn T."/>
            <person name="Peeters S.H."/>
            <person name="Heuer A."/>
            <person name="Rast P."/>
            <person name="Oberbeckmann S."/>
            <person name="Bunk B."/>
            <person name="Jeske O."/>
            <person name="Meyerdierks A."/>
            <person name="Storesund J.E."/>
            <person name="Kallscheuer N."/>
            <person name="Luecker S."/>
            <person name="Lage O.M."/>
            <person name="Pohl T."/>
            <person name="Merkel B.J."/>
            <person name="Hornburger P."/>
            <person name="Mueller R.-W."/>
            <person name="Bruemmer F."/>
            <person name="Labrenz M."/>
            <person name="Spormann A.M."/>
            <person name="Op den Camp H."/>
            <person name="Overmann J."/>
            <person name="Amann R."/>
            <person name="Jetten M.S.M."/>
            <person name="Mascher T."/>
            <person name="Medema M.H."/>
            <person name="Devos D.P."/>
            <person name="Kaster A.-K."/>
            <person name="Ovreas L."/>
            <person name="Rohde M."/>
            <person name="Galperin M.Y."/>
            <person name="Jogler C."/>
        </authorList>
    </citation>
    <scope>NUCLEOTIDE SEQUENCE [LARGE SCALE GENOMIC DNA]</scope>
    <source>
        <strain evidence="22 23">ElP</strain>
    </source>
</reference>
<evidence type="ECO:0000256" key="5">
    <source>
        <dbReference type="ARBA" id="ARBA00017322"/>
    </source>
</evidence>
<dbReference type="InterPro" id="IPR013656">
    <property type="entry name" value="PAS_4"/>
</dbReference>
<dbReference type="SUPFAM" id="SSF47384">
    <property type="entry name" value="Homodimeric domain of signal transducing histidine kinase"/>
    <property type="match status" value="1"/>
</dbReference>
<dbReference type="SUPFAM" id="SSF55781">
    <property type="entry name" value="GAF domain-like"/>
    <property type="match status" value="2"/>
</dbReference>
<dbReference type="GO" id="GO:0051539">
    <property type="term" value="F:4 iron, 4 sulfur cluster binding"/>
    <property type="evidence" value="ECO:0007669"/>
    <property type="project" value="UniProtKB-KW"/>
</dbReference>
<name>A0A518H818_9BACT</name>
<dbReference type="PROSITE" id="PS50109">
    <property type="entry name" value="HIS_KIN"/>
    <property type="match status" value="2"/>
</dbReference>
<dbReference type="PRINTS" id="PR00344">
    <property type="entry name" value="BCTRLSENSOR"/>
</dbReference>
<dbReference type="PANTHER" id="PTHR43547:SF2">
    <property type="entry name" value="HYBRID SIGNAL TRANSDUCTION HISTIDINE KINASE C"/>
    <property type="match status" value="1"/>
</dbReference>
<dbReference type="FunFam" id="3.30.450.20:FF:000099">
    <property type="entry name" value="Sensory box sensor histidine kinase"/>
    <property type="match status" value="1"/>
</dbReference>
<feature type="domain" description="PAS" evidence="20">
    <location>
        <begin position="917"/>
        <end position="989"/>
    </location>
</feature>
<evidence type="ECO:0000256" key="9">
    <source>
        <dbReference type="ARBA" id="ARBA00022679"/>
    </source>
</evidence>
<comment type="subcellular location">
    <subcellularLocation>
        <location evidence="3">Cytoplasm</location>
    </subcellularLocation>
</comment>
<feature type="domain" description="PAC" evidence="21">
    <location>
        <begin position="1298"/>
        <end position="1350"/>
    </location>
</feature>
<comment type="function">
    <text evidence="14">Member of the two-component regulatory system NreB/NreC involved in the control of dissimilatory nitrate/nitrite reduction in response to oxygen. NreB functions as a direct oxygen sensor histidine kinase which is autophosphorylated, in the absence of oxygen, probably at the conserved histidine residue, and transfers its phosphate group probably to a conserved aspartate residue of NreC. NreB/NreC activates the expression of the nitrate (narGHJI) and nitrite (nir) reductase operons, as well as the putative nitrate transporter gene narT.</text>
</comment>
<dbReference type="CDD" id="cd16917">
    <property type="entry name" value="HATPase_UhpB-NarQ-NarX-like"/>
    <property type="match status" value="1"/>
</dbReference>
<evidence type="ECO:0000256" key="2">
    <source>
        <dbReference type="ARBA" id="ARBA00001966"/>
    </source>
</evidence>
<dbReference type="GO" id="GO:0046872">
    <property type="term" value="F:metal ion binding"/>
    <property type="evidence" value="ECO:0007669"/>
    <property type="project" value="UniProtKB-KW"/>
</dbReference>
<protein>
    <recommendedName>
        <fullName evidence="5">Oxygen sensor histidine kinase NreB</fullName>
        <ecNumber evidence="4">2.7.13.3</ecNumber>
    </recommendedName>
    <alternativeName>
        <fullName evidence="15">Nitrogen regulation protein B</fullName>
    </alternativeName>
</protein>
<evidence type="ECO:0000256" key="6">
    <source>
        <dbReference type="ARBA" id="ARBA00022485"/>
    </source>
</evidence>
<keyword evidence="9 22" id="KW-0808">Transferase</keyword>
<dbReference type="InterPro" id="IPR003018">
    <property type="entry name" value="GAF"/>
</dbReference>
<dbReference type="NCBIfam" id="TIGR00229">
    <property type="entry name" value="sensory_box"/>
    <property type="match status" value="3"/>
</dbReference>
<evidence type="ECO:0000256" key="3">
    <source>
        <dbReference type="ARBA" id="ARBA00004496"/>
    </source>
</evidence>
<dbReference type="SMART" id="SM00065">
    <property type="entry name" value="GAF"/>
    <property type="match status" value="1"/>
</dbReference>
<evidence type="ECO:0000256" key="8">
    <source>
        <dbReference type="ARBA" id="ARBA00022553"/>
    </source>
</evidence>
<accession>A0A518H818</accession>
<proteinExistence type="predicted"/>
<dbReference type="InterPro" id="IPR036890">
    <property type="entry name" value="HATPase_C_sf"/>
</dbReference>
<dbReference type="SMART" id="SM00086">
    <property type="entry name" value="PAC"/>
    <property type="match status" value="3"/>
</dbReference>
<dbReference type="Pfam" id="PF07730">
    <property type="entry name" value="HisKA_3"/>
    <property type="match status" value="1"/>
</dbReference>
<dbReference type="InterPro" id="IPR001789">
    <property type="entry name" value="Sig_transdc_resp-reg_receiver"/>
</dbReference>
<dbReference type="Gene3D" id="3.40.50.2300">
    <property type="match status" value="1"/>
</dbReference>
<dbReference type="CDD" id="cd16922">
    <property type="entry name" value="HATPase_EvgS-ArcB-TorS-like"/>
    <property type="match status" value="1"/>
</dbReference>
<dbReference type="InterPro" id="IPR000700">
    <property type="entry name" value="PAS-assoc_C"/>
</dbReference>
<comment type="catalytic activity">
    <reaction evidence="1">
        <text>ATP + protein L-histidine = ADP + protein N-phospho-L-histidine.</text>
        <dbReference type="EC" id="2.7.13.3"/>
    </reaction>
</comment>
<dbReference type="EMBL" id="CP036426">
    <property type="protein sequence ID" value="QDV36984.1"/>
    <property type="molecule type" value="Genomic_DNA"/>
</dbReference>
<dbReference type="PROSITE" id="PS50112">
    <property type="entry name" value="PAS"/>
    <property type="match status" value="3"/>
</dbReference>
<dbReference type="PROSITE" id="PS50113">
    <property type="entry name" value="PAC"/>
    <property type="match status" value="2"/>
</dbReference>
<dbReference type="GO" id="GO:0016020">
    <property type="term" value="C:membrane"/>
    <property type="evidence" value="ECO:0007669"/>
    <property type="project" value="InterPro"/>
</dbReference>
<dbReference type="PANTHER" id="PTHR43547">
    <property type="entry name" value="TWO-COMPONENT HISTIDINE KINASE"/>
    <property type="match status" value="1"/>
</dbReference>
<dbReference type="GO" id="GO:0046983">
    <property type="term" value="F:protein dimerization activity"/>
    <property type="evidence" value="ECO:0007669"/>
    <property type="project" value="InterPro"/>
</dbReference>
<evidence type="ECO:0000256" key="7">
    <source>
        <dbReference type="ARBA" id="ARBA00022490"/>
    </source>
</evidence>
<dbReference type="RefSeq" id="WP_145274131.1">
    <property type="nucleotide sequence ID" value="NZ_CP036426.1"/>
</dbReference>
<organism evidence="22 23">
    <name type="scientific">Tautonia plasticadhaerens</name>
    <dbReference type="NCBI Taxonomy" id="2527974"/>
    <lineage>
        <taxon>Bacteria</taxon>
        <taxon>Pseudomonadati</taxon>
        <taxon>Planctomycetota</taxon>
        <taxon>Planctomycetia</taxon>
        <taxon>Isosphaerales</taxon>
        <taxon>Isosphaeraceae</taxon>
        <taxon>Tautonia</taxon>
    </lineage>
</organism>
<evidence type="ECO:0000256" key="17">
    <source>
        <dbReference type="SAM" id="MobiDB-lite"/>
    </source>
</evidence>
<evidence type="ECO:0000256" key="16">
    <source>
        <dbReference type="PROSITE-ProRule" id="PRU00169"/>
    </source>
</evidence>
<dbReference type="SMART" id="SM00387">
    <property type="entry name" value="HATPase_c"/>
    <property type="match status" value="2"/>
</dbReference>
<dbReference type="SMART" id="SM00388">
    <property type="entry name" value="HisKA"/>
    <property type="match status" value="1"/>
</dbReference>
<dbReference type="Pfam" id="PF08448">
    <property type="entry name" value="PAS_4"/>
    <property type="match status" value="3"/>
</dbReference>
<dbReference type="SUPFAM" id="SSF55874">
    <property type="entry name" value="ATPase domain of HSP90 chaperone/DNA topoisomerase II/histidine kinase"/>
    <property type="match status" value="2"/>
</dbReference>
<keyword evidence="23" id="KW-1185">Reference proteome</keyword>
<dbReference type="SMART" id="SM00448">
    <property type="entry name" value="REC"/>
    <property type="match status" value="1"/>
</dbReference>
<feature type="modified residue" description="4-aspartylphosphate" evidence="16">
    <location>
        <position position="714"/>
    </location>
</feature>
<evidence type="ECO:0000259" key="20">
    <source>
        <dbReference type="PROSITE" id="PS50112"/>
    </source>
</evidence>
<evidence type="ECO:0000256" key="10">
    <source>
        <dbReference type="ARBA" id="ARBA00022723"/>
    </source>
</evidence>
<dbReference type="GO" id="GO:0000155">
    <property type="term" value="F:phosphorelay sensor kinase activity"/>
    <property type="evidence" value="ECO:0007669"/>
    <property type="project" value="InterPro"/>
</dbReference>
<dbReference type="CDD" id="cd00130">
    <property type="entry name" value="PAS"/>
    <property type="match status" value="3"/>
</dbReference>
<keyword evidence="11 22" id="KW-0418">Kinase</keyword>
<evidence type="ECO:0000256" key="14">
    <source>
        <dbReference type="ARBA" id="ARBA00024827"/>
    </source>
</evidence>
<keyword evidence="10" id="KW-0479">Metal-binding</keyword>
<dbReference type="InterPro" id="IPR036097">
    <property type="entry name" value="HisK_dim/P_sf"/>
</dbReference>
<keyword evidence="8 16" id="KW-0597">Phosphoprotein</keyword>
<dbReference type="InterPro" id="IPR001610">
    <property type="entry name" value="PAC"/>
</dbReference>
<evidence type="ECO:0000259" key="18">
    <source>
        <dbReference type="PROSITE" id="PS50109"/>
    </source>
</evidence>
<dbReference type="InterPro" id="IPR003594">
    <property type="entry name" value="HATPase_dom"/>
</dbReference>
<dbReference type="InterPro" id="IPR003661">
    <property type="entry name" value="HisK_dim/P_dom"/>
</dbReference>
<dbReference type="Pfam" id="PF00072">
    <property type="entry name" value="Response_reg"/>
    <property type="match status" value="1"/>
</dbReference>
<comment type="cofactor">
    <cofactor evidence="2">
        <name>[4Fe-4S] cluster</name>
        <dbReference type="ChEBI" id="CHEBI:49883"/>
    </cofactor>
</comment>
<sequence length="1602" mass="174968">MSAGGTDQVGGTLPRPYGDEELGRLFPGESELARRMRSFDWSASDLGPPGRWPENLRTAVSLCLTSRFPILIWWGPDLDVLYNDAYIPFLGGAKHPSSLGRPGREVWAEIWDTIEPMLEGVLRTGAATWSDDFLCFIDRHLPREEVHIRFTYGPILAADGRTVEGVFCPCTEITDEVVGARRLETLRKLGAKSPESRSVWAACDEAARVLSGDPHDIPFAAIYVLDEEGDRASLVASAGLPEDHPLPPWASLAAGDATPWPLAAVLRTGRAEEVQDLRRLAGPLPGSPWPEPPSRAVVLPIPAPNHGGPAGLLVLGISPRRVWDAPYRAFFDLVAGQIGTALANAGAHEAERRRADALAEVDRAKTAFFSNVSHEFRTPLTLMLGPVEDALADADGPLTPGQRERLETAHRSGLRLLKLVNTLLDFSRIEAGRARASYEPTDLAALTADLASNFRSACEKAGLRLVVDCPPLPEPVLVDRDMWEKVVLNLVSNAFKFTLEGEIVIRLGPVGGAVELSVRDSGTGIPAGELPRIFERFHRVDGARGRTHEGTGIGLALVHELIRLHGGSVRAESTLGRGSTFVVSVPLGNAHLPADSVGASRPPTATAVGATAFVEEALRWLPDEEASHASPSTAGDARGASPTARSAPKSSGLGPAPEGGDSRRPRILWADDNADMRDYVRRLLESRYEVEAVPDGEAALAAARARPPDLVLSDVMLPRRDGFGLLGALRADPRTATIPVILLSARAGEESRVEGLEAGADDYLVKPFGARELLARVHAHLEMDRLRREASRREQALLEETRAAKERLEAVLRSISDGFIALDRDWLYVSVNDRACESMGMRREEILGRRIWDLYPDAVGTRFGAELRRAAAGRETRVFEYHDPGRDRWYENRAYPSEDGLSIFFAEITGRRRAEAERERLALLVENSNDFIGICDLRGTPTFANPAALRMVGLDSLEQVEGSAIGAFFFPEDRAFVMNDLVPRIIREGQAKAEIRFRHFVTGEPIWTLFSAFAVSDASGQLVALATVSRDVTEERRARLALAESEARLAAELAVMKRLQELSTRLVKHGDGAGLLPEIVDAAIGITAADMGDVQLYDVTSDSLRIVASRGFGPEDLEVLAVIRRGESTCGTALERGERVVVGDVTASPIFDGNPILGTILAAGIRALQSTPLISRSGRLVGMLSTHYRSPRSPAGRDLHILDLAARQAADWIERTQAEAALRESEARFRNMADHAPVMIWVTDPAGACNYLNERWCHFTGTSPGQSFDLGWLDAVHPDDREMAGSAFRAANAGNETFRVEYRLRRHDGAYRWVIDSAAPRFAPDGAYLGYIGSVLDVTDEKRAEEEIRRARDELDLRVRERTAALSEALAALGRQEEVRKELLRRVVTVQEDERRRISRELHDQMGQQLTALMLRLQLAKDAAGEDSPLREPLRWLEGQAALISRDVHRVALELRPPALDDLGLPEALAQYADEWTRRSGVAAELRVNGLVEGRLPPLVETTIYRAVQEAMTNVLKHAGATRVFVTLNRLKDSASVIIEDDGKGFDGEGAMESDTRARLGLIGMRERVAFAGGTLAIESSPGAGTSVLIRIPLPSPEEGQR</sequence>
<dbReference type="InterPro" id="IPR013655">
    <property type="entry name" value="PAS_fold_3"/>
</dbReference>
<feature type="domain" description="Histidine kinase" evidence="18">
    <location>
        <begin position="1401"/>
        <end position="1596"/>
    </location>
</feature>
<dbReference type="KEGG" id="tpla:ElP_49160"/>
<gene>
    <name evidence="22" type="primary">tmoS_4</name>
    <name evidence="22" type="ORF">ElP_49160</name>
</gene>
<evidence type="ECO:0000256" key="1">
    <source>
        <dbReference type="ARBA" id="ARBA00000085"/>
    </source>
</evidence>
<dbReference type="CDD" id="cd17574">
    <property type="entry name" value="REC_OmpR"/>
    <property type="match status" value="1"/>
</dbReference>
<evidence type="ECO:0000256" key="11">
    <source>
        <dbReference type="ARBA" id="ARBA00022777"/>
    </source>
</evidence>
<feature type="domain" description="Histidine kinase" evidence="18">
    <location>
        <begin position="371"/>
        <end position="589"/>
    </location>
</feature>
<evidence type="ECO:0000256" key="13">
    <source>
        <dbReference type="ARBA" id="ARBA00023014"/>
    </source>
</evidence>
<dbReference type="SMART" id="SM00091">
    <property type="entry name" value="PAS"/>
    <property type="match status" value="3"/>
</dbReference>
<dbReference type="SUPFAM" id="SSF52172">
    <property type="entry name" value="CheY-like"/>
    <property type="match status" value="1"/>
</dbReference>
<dbReference type="Gene3D" id="3.30.450.20">
    <property type="entry name" value="PAS domain"/>
    <property type="match status" value="4"/>
</dbReference>
<dbReference type="SUPFAM" id="SSF55785">
    <property type="entry name" value="PYP-like sensor domain (PAS domain)"/>
    <property type="match status" value="3"/>
</dbReference>
<feature type="region of interest" description="Disordered" evidence="17">
    <location>
        <begin position="624"/>
        <end position="667"/>
    </location>
</feature>
<feature type="domain" description="Response regulatory" evidence="19">
    <location>
        <begin position="666"/>
        <end position="781"/>
    </location>
</feature>
<dbReference type="Gene3D" id="1.20.5.1930">
    <property type="match status" value="1"/>
</dbReference>
<dbReference type="InterPro" id="IPR035965">
    <property type="entry name" value="PAS-like_dom_sf"/>
</dbReference>
<dbReference type="InterPro" id="IPR011006">
    <property type="entry name" value="CheY-like_superfamily"/>
</dbReference>
<evidence type="ECO:0000313" key="22">
    <source>
        <dbReference type="EMBL" id="QDV36984.1"/>
    </source>
</evidence>
<dbReference type="InterPro" id="IPR000014">
    <property type="entry name" value="PAS"/>
</dbReference>
<dbReference type="InterPro" id="IPR005467">
    <property type="entry name" value="His_kinase_dom"/>
</dbReference>
<dbReference type="EC" id="2.7.13.3" evidence="4"/>
<dbReference type="OrthoDB" id="3272385at2"/>
<feature type="domain" description="PAC" evidence="21">
    <location>
        <begin position="991"/>
        <end position="1044"/>
    </location>
</feature>
<dbReference type="InterPro" id="IPR029016">
    <property type="entry name" value="GAF-like_dom_sf"/>
</dbReference>
<keyword evidence="6" id="KW-0004">4Fe-4S</keyword>
<dbReference type="Gene3D" id="3.30.450.40">
    <property type="match status" value="2"/>
</dbReference>
<evidence type="ECO:0000313" key="23">
    <source>
        <dbReference type="Proteomes" id="UP000317835"/>
    </source>
</evidence>
<dbReference type="InterPro" id="IPR004358">
    <property type="entry name" value="Sig_transdc_His_kin-like_C"/>
</dbReference>
<evidence type="ECO:0000259" key="21">
    <source>
        <dbReference type="PROSITE" id="PS50113"/>
    </source>
</evidence>
<keyword evidence="7" id="KW-0963">Cytoplasm</keyword>
<feature type="domain" description="PAS" evidence="20">
    <location>
        <begin position="1225"/>
        <end position="1295"/>
    </location>
</feature>
<evidence type="ECO:0000256" key="15">
    <source>
        <dbReference type="ARBA" id="ARBA00030800"/>
    </source>
</evidence>
<evidence type="ECO:0000256" key="4">
    <source>
        <dbReference type="ARBA" id="ARBA00012438"/>
    </source>
</evidence>
<dbReference type="InterPro" id="IPR011712">
    <property type="entry name" value="Sig_transdc_His_kin_sub3_dim/P"/>
</dbReference>
<evidence type="ECO:0000256" key="12">
    <source>
        <dbReference type="ARBA" id="ARBA00023004"/>
    </source>
</evidence>
<dbReference type="FunFam" id="3.30.565.10:FF:000006">
    <property type="entry name" value="Sensor histidine kinase WalK"/>
    <property type="match status" value="1"/>
</dbReference>
<dbReference type="Gene3D" id="1.10.287.130">
    <property type="match status" value="1"/>
</dbReference>
<keyword evidence="12" id="KW-0408">Iron</keyword>
<dbReference type="Gene3D" id="3.30.565.10">
    <property type="entry name" value="Histidine kinase-like ATPase, C-terminal domain"/>
    <property type="match status" value="2"/>
</dbReference>